<keyword evidence="2" id="KW-1185">Reference proteome</keyword>
<accession>A0A378TLZ1</accession>
<dbReference type="AlphaFoldDB" id="A0A378TLZ1"/>
<dbReference type="Gene3D" id="3.30.530.20">
    <property type="match status" value="1"/>
</dbReference>
<protein>
    <submittedName>
        <fullName evidence="1">Polyketide cyclase / dehydrase and lipid transport</fullName>
    </submittedName>
</protein>
<dbReference type="Pfam" id="PF10604">
    <property type="entry name" value="Polyketide_cyc2"/>
    <property type="match status" value="1"/>
</dbReference>
<dbReference type="SUPFAM" id="SSF55961">
    <property type="entry name" value="Bet v1-like"/>
    <property type="match status" value="1"/>
</dbReference>
<dbReference type="OrthoDB" id="3681637at2"/>
<evidence type="ECO:0000313" key="1">
    <source>
        <dbReference type="EMBL" id="STZ61217.1"/>
    </source>
</evidence>
<dbReference type="InterPro" id="IPR023393">
    <property type="entry name" value="START-like_dom_sf"/>
</dbReference>
<dbReference type="InterPro" id="IPR019587">
    <property type="entry name" value="Polyketide_cyclase/dehydratase"/>
</dbReference>
<sequence length="144" mass="15637">MATVDVSVSSDLSPKQAWALASDLERFGEWMTIFAGWKSEVPPDVQLGTKVASLIKVKGFRNTIHWEVTGFELFKRLEMRGTGRGGVKIALDMEITDNSPGSTFHLVARLTGGLLNGPVGSLVAKVLESDVRRSVENLAALRPV</sequence>
<reference evidence="1 2" key="1">
    <citation type="submission" date="2018-06" db="EMBL/GenBank/DDBJ databases">
        <authorList>
            <consortium name="Pathogen Informatics"/>
            <person name="Doyle S."/>
        </authorList>
    </citation>
    <scope>NUCLEOTIDE SEQUENCE [LARGE SCALE GENOMIC DNA]</scope>
    <source>
        <strain evidence="1 2">NCTC10821</strain>
    </source>
</reference>
<dbReference type="RefSeq" id="WP_115280209.1">
    <property type="nucleotide sequence ID" value="NZ_AP022600.1"/>
</dbReference>
<organism evidence="1 2">
    <name type="scientific">Mycolicibacterium tokaiense</name>
    <dbReference type="NCBI Taxonomy" id="39695"/>
    <lineage>
        <taxon>Bacteria</taxon>
        <taxon>Bacillati</taxon>
        <taxon>Actinomycetota</taxon>
        <taxon>Actinomycetes</taxon>
        <taxon>Mycobacteriales</taxon>
        <taxon>Mycobacteriaceae</taxon>
        <taxon>Mycolicibacterium</taxon>
    </lineage>
</organism>
<name>A0A378TLZ1_9MYCO</name>
<dbReference type="Proteomes" id="UP000254978">
    <property type="component" value="Unassembled WGS sequence"/>
</dbReference>
<gene>
    <name evidence="1" type="ORF">NCTC10821_04766</name>
</gene>
<proteinExistence type="predicted"/>
<evidence type="ECO:0000313" key="2">
    <source>
        <dbReference type="Proteomes" id="UP000254978"/>
    </source>
</evidence>
<dbReference type="EMBL" id="UGQT01000001">
    <property type="protein sequence ID" value="STZ61217.1"/>
    <property type="molecule type" value="Genomic_DNA"/>
</dbReference>